<feature type="signal peptide" evidence="1">
    <location>
        <begin position="1"/>
        <end position="24"/>
    </location>
</feature>
<feature type="chain" id="PRO_5021719645" evidence="1">
    <location>
        <begin position="25"/>
        <end position="330"/>
    </location>
</feature>
<gene>
    <name evidence="3" type="ORF">Pla163_03110</name>
</gene>
<protein>
    <submittedName>
        <fullName evidence="3">Alpha/beta hydrolase family protein</fullName>
    </submittedName>
</protein>
<dbReference type="InterPro" id="IPR029058">
    <property type="entry name" value="AB_hydrolase_fold"/>
</dbReference>
<dbReference type="EMBL" id="CP036290">
    <property type="protein sequence ID" value="QDU83213.1"/>
    <property type="molecule type" value="Genomic_DNA"/>
</dbReference>
<name>A0A518CVF5_9BACT</name>
<proteinExistence type="predicted"/>
<accession>A0A518CVF5</accession>
<keyword evidence="1" id="KW-0732">Signal</keyword>
<dbReference type="Gene3D" id="3.40.50.1820">
    <property type="entry name" value="alpha/beta hydrolase"/>
    <property type="match status" value="1"/>
</dbReference>
<dbReference type="GO" id="GO:0016787">
    <property type="term" value="F:hydrolase activity"/>
    <property type="evidence" value="ECO:0007669"/>
    <property type="project" value="UniProtKB-KW"/>
</dbReference>
<sequence precursor="true">MVRGWRRRVLVAGTCAAIALNAVAFMQARAMVSWSEGAERTRGPEELSTLERIGVLVTGIQVPRPTNARTPADVGLEFDGASFDSASGARLAAWVLPADPALDRGVVVLCFHGYAAARASLLERAAVLHELGCTCVLVDFFGSGDSTGTGTTIGVREAYDVAAAVEFARHRFDGAPLVLFGNSMGAAAVLRAAGRLGLGSGERAVQGLALEGCFDTLGNTTAQRFHSMGLPAWPLAPLLVMWGGVAADIDGFDHRPVDDAGSVTAPTLMIHAADDRRVTEDQARALLEALGGWTRFALVPGAEHDRSFEKDPERWRAGFDALLTHVLANG</sequence>
<evidence type="ECO:0000313" key="3">
    <source>
        <dbReference type="EMBL" id="QDU83213.1"/>
    </source>
</evidence>
<dbReference type="PANTHER" id="PTHR43358">
    <property type="entry name" value="ALPHA/BETA-HYDROLASE"/>
    <property type="match status" value="1"/>
</dbReference>
<dbReference type="SUPFAM" id="SSF53474">
    <property type="entry name" value="alpha/beta-Hydrolases"/>
    <property type="match status" value="1"/>
</dbReference>
<evidence type="ECO:0000256" key="1">
    <source>
        <dbReference type="SAM" id="SignalP"/>
    </source>
</evidence>
<dbReference type="InterPro" id="IPR052920">
    <property type="entry name" value="DNA-binding_regulatory"/>
</dbReference>
<dbReference type="Proteomes" id="UP000319342">
    <property type="component" value="Chromosome"/>
</dbReference>
<reference evidence="3 4" key="1">
    <citation type="submission" date="2019-02" db="EMBL/GenBank/DDBJ databases">
        <title>Deep-cultivation of Planctomycetes and their phenomic and genomic characterization uncovers novel biology.</title>
        <authorList>
            <person name="Wiegand S."/>
            <person name="Jogler M."/>
            <person name="Boedeker C."/>
            <person name="Pinto D."/>
            <person name="Vollmers J."/>
            <person name="Rivas-Marin E."/>
            <person name="Kohn T."/>
            <person name="Peeters S.H."/>
            <person name="Heuer A."/>
            <person name="Rast P."/>
            <person name="Oberbeckmann S."/>
            <person name="Bunk B."/>
            <person name="Jeske O."/>
            <person name="Meyerdierks A."/>
            <person name="Storesund J.E."/>
            <person name="Kallscheuer N."/>
            <person name="Luecker S."/>
            <person name="Lage O.M."/>
            <person name="Pohl T."/>
            <person name="Merkel B.J."/>
            <person name="Hornburger P."/>
            <person name="Mueller R.-W."/>
            <person name="Bruemmer F."/>
            <person name="Labrenz M."/>
            <person name="Spormann A.M."/>
            <person name="Op den Camp H."/>
            <person name="Overmann J."/>
            <person name="Amann R."/>
            <person name="Jetten M.S.M."/>
            <person name="Mascher T."/>
            <person name="Medema M.H."/>
            <person name="Devos D.P."/>
            <person name="Kaster A.-K."/>
            <person name="Ovreas L."/>
            <person name="Rohde M."/>
            <person name="Galperin M.Y."/>
            <person name="Jogler C."/>
        </authorList>
    </citation>
    <scope>NUCLEOTIDE SEQUENCE [LARGE SCALE GENOMIC DNA]</scope>
    <source>
        <strain evidence="3 4">Pla163</strain>
    </source>
</reference>
<dbReference type="InterPro" id="IPR022742">
    <property type="entry name" value="Hydrolase_4"/>
</dbReference>
<feature type="domain" description="Serine aminopeptidase S33" evidence="2">
    <location>
        <begin position="107"/>
        <end position="199"/>
    </location>
</feature>
<evidence type="ECO:0000313" key="4">
    <source>
        <dbReference type="Proteomes" id="UP000319342"/>
    </source>
</evidence>
<dbReference type="AlphaFoldDB" id="A0A518CVF5"/>
<keyword evidence="3" id="KW-0378">Hydrolase</keyword>
<evidence type="ECO:0000259" key="2">
    <source>
        <dbReference type="Pfam" id="PF12146"/>
    </source>
</evidence>
<dbReference type="PANTHER" id="PTHR43358:SF4">
    <property type="entry name" value="ALPHA_BETA HYDROLASE FOLD-1 DOMAIN-CONTAINING PROTEIN"/>
    <property type="match status" value="1"/>
</dbReference>
<organism evidence="3 4">
    <name type="scientific">Rohdeia mirabilis</name>
    <dbReference type="NCBI Taxonomy" id="2528008"/>
    <lineage>
        <taxon>Bacteria</taxon>
        <taxon>Pseudomonadati</taxon>
        <taxon>Planctomycetota</taxon>
        <taxon>Planctomycetia</taxon>
        <taxon>Planctomycetia incertae sedis</taxon>
        <taxon>Rohdeia</taxon>
    </lineage>
</organism>
<keyword evidence="4" id="KW-1185">Reference proteome</keyword>
<dbReference type="Pfam" id="PF12146">
    <property type="entry name" value="Hydrolase_4"/>
    <property type="match status" value="1"/>
</dbReference>